<dbReference type="EMBL" id="CAXIXY010000009">
    <property type="protein sequence ID" value="CAL2094496.1"/>
    <property type="molecule type" value="Genomic_DNA"/>
</dbReference>
<dbReference type="PANTHER" id="PTHR43280">
    <property type="entry name" value="ARAC-FAMILY TRANSCRIPTIONAL REGULATOR"/>
    <property type="match status" value="1"/>
</dbReference>
<keyword evidence="7" id="KW-1185">Reference proteome</keyword>
<dbReference type="PROSITE" id="PS01124">
    <property type="entry name" value="HTH_ARAC_FAMILY_2"/>
    <property type="match status" value="1"/>
</dbReference>
<feature type="transmembrane region" description="Helical" evidence="4">
    <location>
        <begin position="71"/>
        <end position="91"/>
    </location>
</feature>
<evidence type="ECO:0000256" key="4">
    <source>
        <dbReference type="SAM" id="Phobius"/>
    </source>
</evidence>
<keyword evidence="1" id="KW-0805">Transcription regulation</keyword>
<feature type="transmembrane region" description="Helical" evidence="4">
    <location>
        <begin position="39"/>
        <end position="59"/>
    </location>
</feature>
<keyword evidence="4" id="KW-1133">Transmembrane helix</keyword>
<sequence>MITSNSILFTIICVFAFQAIILSVLILKKQPKILANKFLALLIFFYAIMAINIVLVNVLKDFNLMHIFRYVQLEMLYGMGPALYFYTLSITKPSFKFTKKNSIHFFPLLIEFIFYRTALYRNGADGLYVDPIPNITYVYLTQQWIGIISILVYSIISIRLLFKYELQLKQYFSKIEDKAYHWLKIPIIIFGFYPILWNILTEVDRFLFDRNLREYYFLPNFVILAITCTWIGFKGYLNKVNPELLIPEISNIEKEDSSPSKDLEFLDKLNQVMILEKPYLNSDINLNKLAELLEMKPKTVSLKINQNCGKNFYDLINSYRVKEFQKLVKTSNLEKLSLLGLAFEAGFNSKSTFNSAFKKNTELTPSQYLKKVKNAS</sequence>
<dbReference type="InterPro" id="IPR009057">
    <property type="entry name" value="Homeodomain-like_sf"/>
</dbReference>
<keyword evidence="4" id="KW-0812">Transmembrane</keyword>
<dbReference type="PANTHER" id="PTHR43280:SF29">
    <property type="entry name" value="ARAC-FAMILY TRANSCRIPTIONAL REGULATOR"/>
    <property type="match status" value="1"/>
</dbReference>
<accession>A0ABM9P6J8</accession>
<feature type="transmembrane region" description="Helical" evidence="4">
    <location>
        <begin position="143"/>
        <end position="162"/>
    </location>
</feature>
<keyword evidence="2" id="KW-0238">DNA-binding</keyword>
<feature type="transmembrane region" description="Helical" evidence="4">
    <location>
        <begin position="103"/>
        <end position="123"/>
    </location>
</feature>
<comment type="caution">
    <text evidence="6">The sequence shown here is derived from an EMBL/GenBank/DDBJ whole genome shotgun (WGS) entry which is preliminary data.</text>
</comment>
<evidence type="ECO:0000313" key="6">
    <source>
        <dbReference type="EMBL" id="CAL2094496.1"/>
    </source>
</evidence>
<evidence type="ECO:0000256" key="3">
    <source>
        <dbReference type="ARBA" id="ARBA00023163"/>
    </source>
</evidence>
<dbReference type="SMART" id="SM00342">
    <property type="entry name" value="HTH_ARAC"/>
    <property type="match status" value="1"/>
</dbReference>
<evidence type="ECO:0000313" key="7">
    <source>
        <dbReference type="Proteomes" id="UP001497416"/>
    </source>
</evidence>
<feature type="transmembrane region" description="Helical" evidence="4">
    <location>
        <begin position="6"/>
        <end position="27"/>
    </location>
</feature>
<organism evidence="6 7">
    <name type="scientific">Tenacibaculum platacis</name>
    <dbReference type="NCBI Taxonomy" id="3137852"/>
    <lineage>
        <taxon>Bacteria</taxon>
        <taxon>Pseudomonadati</taxon>
        <taxon>Bacteroidota</taxon>
        <taxon>Flavobacteriia</taxon>
        <taxon>Flavobacteriales</taxon>
        <taxon>Flavobacteriaceae</taxon>
        <taxon>Tenacibaculum</taxon>
    </lineage>
</organism>
<name>A0ABM9P6J8_9FLAO</name>
<dbReference type="SUPFAM" id="SSF46689">
    <property type="entry name" value="Homeodomain-like"/>
    <property type="match status" value="1"/>
</dbReference>
<proteinExistence type="predicted"/>
<dbReference type="InterPro" id="IPR018060">
    <property type="entry name" value="HTH_AraC"/>
</dbReference>
<protein>
    <submittedName>
        <fullName evidence="6">AraC family transcriptional regulator</fullName>
    </submittedName>
</protein>
<keyword evidence="4" id="KW-0472">Membrane</keyword>
<evidence type="ECO:0000259" key="5">
    <source>
        <dbReference type="PROSITE" id="PS01124"/>
    </source>
</evidence>
<keyword evidence="3" id="KW-0804">Transcription</keyword>
<evidence type="ECO:0000256" key="1">
    <source>
        <dbReference type="ARBA" id="ARBA00023015"/>
    </source>
</evidence>
<dbReference type="Proteomes" id="UP001497416">
    <property type="component" value="Unassembled WGS sequence"/>
</dbReference>
<feature type="domain" description="HTH araC/xylS-type" evidence="5">
    <location>
        <begin position="270"/>
        <end position="371"/>
    </location>
</feature>
<dbReference type="Pfam" id="PF12833">
    <property type="entry name" value="HTH_18"/>
    <property type="match status" value="1"/>
</dbReference>
<evidence type="ECO:0000256" key="2">
    <source>
        <dbReference type="ARBA" id="ARBA00023125"/>
    </source>
</evidence>
<dbReference type="Gene3D" id="1.10.10.60">
    <property type="entry name" value="Homeodomain-like"/>
    <property type="match status" value="2"/>
</dbReference>
<feature type="transmembrane region" description="Helical" evidence="4">
    <location>
        <begin position="182"/>
        <end position="200"/>
    </location>
</feature>
<gene>
    <name evidence="6" type="ORF">T190607A01A_70044</name>
</gene>
<feature type="transmembrane region" description="Helical" evidence="4">
    <location>
        <begin position="215"/>
        <end position="233"/>
    </location>
</feature>
<reference evidence="6 7" key="1">
    <citation type="submission" date="2024-05" db="EMBL/GenBank/DDBJ databases">
        <authorList>
            <person name="Duchaud E."/>
        </authorList>
    </citation>
    <scope>NUCLEOTIDE SEQUENCE [LARGE SCALE GENOMIC DNA]</scope>
    <source>
        <strain evidence="6">Ena-SAMPLE-TAB-13-05-2024-13:56:06:370-140302</strain>
    </source>
</reference>